<dbReference type="STRING" id="421058.SAMN05421866_2043"/>
<organism evidence="4 5">
    <name type="scientific">Chryseobacterium oranimense</name>
    <dbReference type="NCBI Taxonomy" id="421058"/>
    <lineage>
        <taxon>Bacteria</taxon>
        <taxon>Pseudomonadati</taxon>
        <taxon>Bacteroidota</taxon>
        <taxon>Flavobacteriia</taxon>
        <taxon>Flavobacteriales</taxon>
        <taxon>Weeksellaceae</taxon>
        <taxon>Chryseobacterium group</taxon>
        <taxon>Chryseobacterium</taxon>
    </lineage>
</organism>
<dbReference type="Gene3D" id="2.80.10.50">
    <property type="match status" value="1"/>
</dbReference>
<dbReference type="Pfam" id="PF18962">
    <property type="entry name" value="Por_Secre_tail"/>
    <property type="match status" value="1"/>
</dbReference>
<keyword evidence="1 2" id="KW-0732">Signal</keyword>
<dbReference type="AlphaFoldDB" id="A0A1M5Q1Q5"/>
<evidence type="ECO:0000313" key="5">
    <source>
        <dbReference type="Proteomes" id="UP000184047"/>
    </source>
</evidence>
<dbReference type="OrthoDB" id="9816120at2"/>
<evidence type="ECO:0000256" key="1">
    <source>
        <dbReference type="ARBA" id="ARBA00022729"/>
    </source>
</evidence>
<reference evidence="5" key="1">
    <citation type="submission" date="2016-11" db="EMBL/GenBank/DDBJ databases">
        <authorList>
            <person name="Varghese N."/>
            <person name="Submissions S."/>
        </authorList>
    </citation>
    <scope>NUCLEOTIDE SEQUENCE [LARGE SCALE GENOMIC DNA]</scope>
    <source>
        <strain evidence="5">DSM 19055</strain>
    </source>
</reference>
<gene>
    <name evidence="4" type="ORF">SAMN05421866_2043</name>
</gene>
<evidence type="ECO:0000256" key="2">
    <source>
        <dbReference type="SAM" id="SignalP"/>
    </source>
</evidence>
<feature type="domain" description="Secretion system C-terminal sorting" evidence="3">
    <location>
        <begin position="424"/>
        <end position="492"/>
    </location>
</feature>
<feature type="signal peptide" evidence="2">
    <location>
        <begin position="1"/>
        <end position="17"/>
    </location>
</feature>
<dbReference type="Proteomes" id="UP000184047">
    <property type="component" value="Unassembled WGS sequence"/>
</dbReference>
<dbReference type="RefSeq" id="WP_073062356.1">
    <property type="nucleotide sequence ID" value="NZ_FQWT01000002.1"/>
</dbReference>
<dbReference type="EMBL" id="FQWT01000002">
    <property type="protein sequence ID" value="SHH07659.1"/>
    <property type="molecule type" value="Genomic_DNA"/>
</dbReference>
<evidence type="ECO:0000259" key="3">
    <source>
        <dbReference type="Pfam" id="PF18962"/>
    </source>
</evidence>
<proteinExistence type="predicted"/>
<dbReference type="InterPro" id="IPR026444">
    <property type="entry name" value="Secre_tail"/>
</dbReference>
<protein>
    <submittedName>
        <fullName evidence="4">Por secretion system C-terminal sorting domain-containing protein</fullName>
    </submittedName>
</protein>
<name>A0A1M5Q1Q5_9FLAO</name>
<feature type="chain" id="PRO_5012160681" evidence="2">
    <location>
        <begin position="18"/>
        <end position="494"/>
    </location>
</feature>
<sequence>MKKIFLLSLLIASFVKSQTPGTQDMSFGANGTTEFITSSNPFKGFQGNGMALLPNNDFIVGGVSNWGCSATSYYTGIISKFNQNGILDTSYSQNGILNNVGVVGTMKPSNDGNYFIIDQYTRLVKMSPSGSRIASWGTSGFVNLPTDYFIKDWKETSNGEVIVTSVKRNYDNKYYSAIFKYDMNGILVTSFGTNGTIDFTANPNWLFTNVNIDNDNNLLFTGKKRTSAVYDDANIVVFKTDINGVPVTNFGSNGMLTITNYNSYYNNNTFTFITPDNGLVVSTSGSNRYLIVKILPNATLDPAFNSGFKFGSNVVNPINTFFIDNSFYVFGEFNASNFIVGKINSSGNADTAYNTNGYVIINRLPGLHNATKAMQQDNKLVIAETMDNFYCAQSNWKLVMRRFYFKAAGSLSTNENIKTNDISIYPNPADNSIFLEGLEKDIELIAADGKKIDIPTKREGKKLTLNISHLIKGTYILKGKTSDGKTVTKKFIKK</sequence>
<dbReference type="NCBIfam" id="TIGR04183">
    <property type="entry name" value="Por_Secre_tail"/>
    <property type="match status" value="1"/>
</dbReference>
<evidence type="ECO:0000313" key="4">
    <source>
        <dbReference type="EMBL" id="SHH07659.1"/>
    </source>
</evidence>
<keyword evidence="5" id="KW-1185">Reference proteome</keyword>
<accession>A0A1M5Q1Q5</accession>